<dbReference type="PANTHER" id="PTHR14098">
    <property type="entry name" value="SH2 DOMAIN CONTAINING PROTEIN"/>
    <property type="match status" value="1"/>
</dbReference>
<gene>
    <name evidence="6" type="primary">CLNK</name>
</gene>
<dbReference type="Gene3D" id="3.30.505.10">
    <property type="entry name" value="SH2 domain"/>
    <property type="match status" value="1"/>
</dbReference>
<evidence type="ECO:0000259" key="4">
    <source>
        <dbReference type="PROSITE" id="PS50001"/>
    </source>
</evidence>
<evidence type="ECO:0000313" key="6">
    <source>
        <dbReference type="RefSeq" id="XP_067154326.1"/>
    </source>
</evidence>
<evidence type="ECO:0000256" key="3">
    <source>
        <dbReference type="SAM" id="MobiDB-lite"/>
    </source>
</evidence>
<dbReference type="Pfam" id="PF00017">
    <property type="entry name" value="SH2"/>
    <property type="match status" value="1"/>
</dbReference>
<dbReference type="InterPro" id="IPR051751">
    <property type="entry name" value="Immunoreceptor_sig_adapters"/>
</dbReference>
<sequence length="472" mass="54429">MQHFTIFLHSWKWLKRYEVVENQAPYPRCKLRKSRSVNRKTIVERLKESNSRKITLPKNRSCPNICAAMNLELNPKENKRRNIPASTYSFSKDLSRKGSDELKSSSKISQEEEGDYETVSSSTLEAIHALRILPAKPLQESEYADTRCLKSLGTTSHMTNQHTSSKPPQYLTKHMSVLEGRSVPNVKGQRMNINECQNPMPLPRPLKTLPKQYQPLPPEPKISSQLSHTRKTFSQAHTFPISAKITRHLSVKELNEASGIEQVADLGKKLELNFQAEQYKPKYHPEDSLPCTRGSKNVCSSGSMLNVESLSVKRSPSPTQLLSYENKSKHSFVKREMESLTQPIEKDLNKYDWYIGEYDRHEAEEALLQENTDETFLVRDCSKKSNAEPYVLVVYYGKKVYNIKVRFLEDSQQYALGTGLRGDDKFNSVKEIIDFYKYIPITLIDGKDKSGIQREQCYLTYPFKLRKRCFLP</sequence>
<dbReference type="SUPFAM" id="SSF55550">
    <property type="entry name" value="SH2 domain"/>
    <property type="match status" value="1"/>
</dbReference>
<dbReference type="SMART" id="SM00252">
    <property type="entry name" value="SH2"/>
    <property type="match status" value="1"/>
</dbReference>
<keyword evidence="1 2" id="KW-0727">SH2 domain</keyword>
<name>A0ABM4ENQ4_9AVES</name>
<evidence type="ECO:0000256" key="2">
    <source>
        <dbReference type="PROSITE-ProRule" id="PRU00191"/>
    </source>
</evidence>
<keyword evidence="5" id="KW-1185">Reference proteome</keyword>
<feature type="region of interest" description="Disordered" evidence="3">
    <location>
        <begin position="77"/>
        <end position="119"/>
    </location>
</feature>
<feature type="compositionally biased region" description="Basic and acidic residues" evidence="3">
    <location>
        <begin position="93"/>
        <end position="104"/>
    </location>
</feature>
<dbReference type="PANTHER" id="PTHR14098:SF2">
    <property type="entry name" value="CYTOKINE-DEPENDENT HEMATOPOIETIC CELL LINKER"/>
    <property type="match status" value="1"/>
</dbReference>
<reference evidence="6" key="1">
    <citation type="submission" date="2025-08" db="UniProtKB">
        <authorList>
            <consortium name="RefSeq"/>
        </authorList>
    </citation>
    <scope>IDENTIFICATION</scope>
    <source>
        <tissue evidence="6">Blood</tissue>
    </source>
</reference>
<proteinExistence type="predicted"/>
<dbReference type="PROSITE" id="PS50001">
    <property type="entry name" value="SH2"/>
    <property type="match status" value="1"/>
</dbReference>
<organism evidence="5 6">
    <name type="scientific">Apteryx mantelli</name>
    <name type="common">North Island brown kiwi</name>
    <dbReference type="NCBI Taxonomy" id="2696672"/>
    <lineage>
        <taxon>Eukaryota</taxon>
        <taxon>Metazoa</taxon>
        <taxon>Chordata</taxon>
        <taxon>Craniata</taxon>
        <taxon>Vertebrata</taxon>
        <taxon>Euteleostomi</taxon>
        <taxon>Archelosauria</taxon>
        <taxon>Archosauria</taxon>
        <taxon>Dinosauria</taxon>
        <taxon>Saurischia</taxon>
        <taxon>Theropoda</taxon>
        <taxon>Coelurosauria</taxon>
        <taxon>Aves</taxon>
        <taxon>Palaeognathae</taxon>
        <taxon>Apterygiformes</taxon>
        <taxon>Apterygidae</taxon>
        <taxon>Apteryx</taxon>
    </lineage>
</organism>
<evidence type="ECO:0000313" key="5">
    <source>
        <dbReference type="Proteomes" id="UP001652627"/>
    </source>
</evidence>
<evidence type="ECO:0000256" key="1">
    <source>
        <dbReference type="ARBA" id="ARBA00022999"/>
    </source>
</evidence>
<dbReference type="InterPro" id="IPR036860">
    <property type="entry name" value="SH2_dom_sf"/>
</dbReference>
<feature type="domain" description="SH2" evidence="4">
    <location>
        <begin position="353"/>
        <end position="463"/>
    </location>
</feature>
<protein>
    <submittedName>
        <fullName evidence="6">Cytokine-dependent hematopoietic cell linker isoform X1</fullName>
    </submittedName>
</protein>
<accession>A0ABM4ENQ4</accession>
<dbReference type="InterPro" id="IPR000980">
    <property type="entry name" value="SH2"/>
</dbReference>
<dbReference type="Proteomes" id="UP001652627">
    <property type="component" value="Chromosome 5"/>
</dbReference>
<dbReference type="GeneID" id="106498729"/>
<dbReference type="RefSeq" id="XP_067154326.1">
    <property type="nucleotide sequence ID" value="XM_067298225.1"/>
</dbReference>